<gene>
    <name evidence="8" type="primary">LOC100691379</name>
</gene>
<feature type="domain" description="NTR" evidence="7">
    <location>
        <begin position="1456"/>
        <end position="1605"/>
    </location>
</feature>
<reference evidence="9" key="1">
    <citation type="submission" date="2012-01" db="EMBL/GenBank/DDBJ databases">
        <title>The Genome Sequence of Oreochromis niloticus (Nile Tilapia).</title>
        <authorList>
            <consortium name="Broad Institute Genome Assembly Team"/>
            <consortium name="Broad Institute Sequencing Platform"/>
            <person name="Di Palma F."/>
            <person name="Johnson J."/>
            <person name="Lander E.S."/>
            <person name="Lindblad-Toh K."/>
        </authorList>
    </citation>
    <scope>NUCLEOTIDE SEQUENCE [LARGE SCALE GENOMIC DNA]</scope>
</reference>
<dbReference type="SMART" id="SM00643">
    <property type="entry name" value="C345C"/>
    <property type="match status" value="1"/>
</dbReference>
<accession>A0A669EH91</accession>
<dbReference type="InterPro" id="IPR011626">
    <property type="entry name" value="Alpha-macroglobulin_TED"/>
</dbReference>
<dbReference type="SMART" id="SM01360">
    <property type="entry name" value="A2M"/>
    <property type="match status" value="1"/>
</dbReference>
<dbReference type="GO" id="GO:0004866">
    <property type="term" value="F:endopeptidase inhibitor activity"/>
    <property type="evidence" value="ECO:0007669"/>
    <property type="project" value="InterPro"/>
</dbReference>
<evidence type="ECO:0000256" key="1">
    <source>
        <dbReference type="ARBA" id="ARBA00004613"/>
    </source>
</evidence>
<dbReference type="InterPro" id="IPR018933">
    <property type="entry name" value="Netrin_module_non-TIMP"/>
</dbReference>
<dbReference type="Gene3D" id="2.20.130.20">
    <property type="match status" value="1"/>
</dbReference>
<sequence length="1607" mass="180149">MRSGRGTYRTRLWLLASLAFLSLIFLTDGSPMKVMSAPNLLGVGTAQNIFVECQDCTDESDLMVEITVMSYPTKSKRLISTSVNLTSANKFQAFGQIKIPTEGFSRDPQRKQYVYLQAQFPDVKLEKIVLVSFHSGYIFIQTDKTLYTPNSKVHYRLFALTPNMEPVERDNSTISDTSVAIQFVNPEGVIFPLDTVSVKSGIHSGHFQLNEIVSTGLWKVMASFQSKPQLSYSAEFEVKDYVLPNFEVKLTNENPFFYVDSDELTINIKATYLFGEEVDGSAFGVFGVLHQDQKTNFQASLQKVSIENGVGTVTLKKEHIKQTFENISSLVGSSIFAAVNVLTDSGSEMAEAELTGIQIVTSPYTIHFKKTSRYFKPGMSFDVVIEVLNPDGSPAQGVAVMIDPGDVQGFTAANGMARLTINTVNNPQPMKITAKTKDVKISPERQASATMTALPYASQSNSYIHIGVDTAEVKNGQNMKINIHLSRQQNVQNDITYLLLSRGQLVKYGRYRTSGQIMISLIITVTKDLLPSFRIIAYYHPNDNEVVSDSVWVDVEDTCMGLLQLQSEGGSKFYEPRKIFRLKITGDPEATVGLVAVDKGVYILNSKHRLTQKKIWDTVENYDTGCTPGGGKDSMSVFYDAGLLFESNIASGTPYRQELKCLTPNRRKRSVDMMNVTTTLLSQYKDKLEHDCCLDGIRETPTSSNCEKRSEFITDTACFEAFLHCCKEMEKKRAERKEDGLKLARSEDDDSSFMDSNEIVSRTNFPESWLWSDIKLPACPEENAKCETESVLRNIPLQDSITTWQLTGISLSKTHGICVGDPLEIVVRKDFFVDLKLPDSAVRGEQLEIKAVIHNHGPNLYTVRVDLTEAEHVCSAASKRGRYRQEMKVGAKSIRSVSFTIIPTKEGQHRIEIKAAVKESEISDGIVKMLRVVPEGILVKSSHTLTLDPKQRGTGEQVEILNSKIPVIDFVPNSPTSTQISLTGKQQRNVLKNTISGESMGGLIYQPSGCGEENMIHMTLPVIAITYLDRADLWEIVNIDQRHQALQHITTGYHNQLEYSKKDGSFARTQDVPSSTWLTAYVVKVFALANNLIAVQSEVICNAVRFLIVNTQQPNGMFMEVGSVSHKEILGDVLDTDSDASFTAFCVISMQESRTICAPTVHNLQASIDKAVGYLERRLPSLVNPYAVAITSYAMANENKLNREIFFKFSSPDSSYWPAPAGRVFTVEATAYALLALVRAKAFDEARPIVRWFNKQIRENGGYGSAQATMTVYQAIAEYWTSEKEPEYDLNVDILLPGRSKPDKYNFNWDNHFATRTSKVRNISIIIAVLAITSLYYELPKEKENNCQKFNLSVQLLPGNLLYKNKERNATTPVLDIGLLTGFTVSTKDLDLVPYTELEIAFRVHQKLKVGILQPAAVYVYEFNTKCVRFYHPERKAGELLRLCRNDECICAEENCSMQKKGKINNDERKDKICESTVRSKIDYAYKVSVEQFADGLSTDIYTVQVLEVIKEGSYDVGAQGRQRTFLGYPHCRMALDLGVGKTFLMMGTSGDIFKDEKSQSYQYVLGERTWIEYWPTVTECTTEEHNSTCSAIDEMVNEYMIRGCRN</sequence>
<dbReference type="InterPro" id="IPR000020">
    <property type="entry name" value="Anaphylatoxin/fibulin"/>
</dbReference>
<keyword evidence="4" id="KW-1015">Disulfide bond</keyword>
<dbReference type="FunFam" id="2.60.40.10:FF:000155">
    <property type="entry name" value="complement C3 isoform X1"/>
    <property type="match status" value="1"/>
</dbReference>
<dbReference type="InterPro" id="IPR018081">
    <property type="entry name" value="Anaphylatoxin_comp_syst"/>
</dbReference>
<dbReference type="Gene3D" id="2.40.50.120">
    <property type="match status" value="1"/>
</dbReference>
<comment type="subcellular location">
    <subcellularLocation>
        <location evidence="1">Secreted</location>
    </subcellularLocation>
</comment>
<dbReference type="Pfam" id="PF01821">
    <property type="entry name" value="ANATO"/>
    <property type="match status" value="1"/>
</dbReference>
<dbReference type="Pfam" id="PF00207">
    <property type="entry name" value="A2M"/>
    <property type="match status" value="1"/>
</dbReference>
<dbReference type="InterPro" id="IPR019742">
    <property type="entry name" value="MacrogloblnA2_CS"/>
</dbReference>
<protein>
    <recommendedName>
        <fullName evidence="10">Complement component c3a, duplicate 5</fullName>
    </recommendedName>
</protein>
<dbReference type="Gene3D" id="2.60.40.1940">
    <property type="match status" value="1"/>
</dbReference>
<dbReference type="FunFam" id="2.40.50.120:FF:000013">
    <property type="entry name" value="Complement C3"/>
    <property type="match status" value="1"/>
</dbReference>
<evidence type="ECO:0008006" key="10">
    <source>
        <dbReference type="Google" id="ProtNLM"/>
    </source>
</evidence>
<dbReference type="SMART" id="SM01359">
    <property type="entry name" value="A2M_N_2"/>
    <property type="match status" value="1"/>
</dbReference>
<keyword evidence="3" id="KW-0882">Thioester bond</keyword>
<dbReference type="Gene3D" id="2.60.40.690">
    <property type="entry name" value="Alpha-macroglobulin, receptor-binding domain"/>
    <property type="match status" value="2"/>
</dbReference>
<dbReference type="InterPro" id="IPR008930">
    <property type="entry name" value="Terpenoid_cyclase/PrenylTrfase"/>
</dbReference>
<feature type="domain" description="Anaphylatoxin-like" evidence="6">
    <location>
        <begin position="692"/>
        <end position="726"/>
    </location>
</feature>
<dbReference type="InterPro" id="IPR002890">
    <property type="entry name" value="MG2"/>
</dbReference>
<dbReference type="SMART" id="SM00104">
    <property type="entry name" value="ANATO"/>
    <property type="match status" value="1"/>
</dbReference>
<dbReference type="InterPro" id="IPR011625">
    <property type="entry name" value="A2M_N_BRD"/>
</dbReference>
<keyword evidence="2" id="KW-0964">Secreted</keyword>
<dbReference type="PANTHER" id="PTHR11412">
    <property type="entry name" value="MACROGLOBULIN / COMPLEMENT"/>
    <property type="match status" value="1"/>
</dbReference>
<dbReference type="SUPFAM" id="SSF48239">
    <property type="entry name" value="Terpenoid cyclases/Protein prenyltransferases"/>
    <property type="match status" value="1"/>
</dbReference>
<keyword evidence="9" id="KW-1185">Reference proteome</keyword>
<dbReference type="Gene3D" id="2.60.120.1540">
    <property type="match status" value="1"/>
</dbReference>
<dbReference type="SMART" id="SM01361">
    <property type="entry name" value="A2M_recep"/>
    <property type="match status" value="1"/>
</dbReference>
<dbReference type="Gene3D" id="1.20.91.20">
    <property type="entry name" value="Anaphylotoxins (complement system)"/>
    <property type="match status" value="1"/>
</dbReference>
<reference evidence="8" key="2">
    <citation type="submission" date="2025-08" db="UniProtKB">
        <authorList>
            <consortium name="Ensembl"/>
        </authorList>
    </citation>
    <scope>IDENTIFICATION</scope>
</reference>
<keyword evidence="5" id="KW-0732">Signal</keyword>
<dbReference type="InterPro" id="IPR008993">
    <property type="entry name" value="TIMP-like_OB-fold"/>
</dbReference>
<dbReference type="InterPro" id="IPR001134">
    <property type="entry name" value="Netrin_domain"/>
</dbReference>
<dbReference type="Pfam" id="PF01835">
    <property type="entry name" value="MG2"/>
    <property type="match status" value="1"/>
</dbReference>
<dbReference type="PROSITE" id="PS50189">
    <property type="entry name" value="NTR"/>
    <property type="match status" value="1"/>
</dbReference>
<dbReference type="InterPro" id="IPR041555">
    <property type="entry name" value="MG3"/>
</dbReference>
<name>A0A669EH91_ORENI</name>
<dbReference type="Gene3D" id="2.60.40.1930">
    <property type="match status" value="3"/>
</dbReference>
<dbReference type="GeneTree" id="ENSGT00940000154063"/>
<dbReference type="Pfam" id="PF07703">
    <property type="entry name" value="A2M_BRD"/>
    <property type="match status" value="1"/>
</dbReference>
<evidence type="ECO:0000259" key="7">
    <source>
        <dbReference type="PROSITE" id="PS50189"/>
    </source>
</evidence>
<dbReference type="PANTHER" id="PTHR11412:SF81">
    <property type="entry name" value="COMPLEMENT C3"/>
    <property type="match status" value="1"/>
</dbReference>
<evidence type="ECO:0000256" key="5">
    <source>
        <dbReference type="SAM" id="SignalP"/>
    </source>
</evidence>
<dbReference type="PROSITE" id="PS00477">
    <property type="entry name" value="ALPHA_2_MACROGLOBULIN"/>
    <property type="match status" value="1"/>
</dbReference>
<dbReference type="InterPro" id="IPR001599">
    <property type="entry name" value="Macroglobln_a2"/>
</dbReference>
<dbReference type="FunFam" id="2.60.40.1940:FF:000001">
    <property type="entry name" value="Complement component C3"/>
    <property type="match status" value="1"/>
</dbReference>
<dbReference type="InterPro" id="IPR047565">
    <property type="entry name" value="Alpha-macroglob_thiol-ester_cl"/>
</dbReference>
<proteinExistence type="predicted"/>
<dbReference type="InterPro" id="IPR009048">
    <property type="entry name" value="A-macroglobulin_rcpt-bd"/>
</dbReference>
<dbReference type="Pfam" id="PF17791">
    <property type="entry name" value="MG3"/>
    <property type="match status" value="1"/>
</dbReference>
<dbReference type="Gene3D" id="1.50.10.20">
    <property type="match status" value="1"/>
</dbReference>
<dbReference type="Ensembl" id="ENSONIT00000067209.1">
    <property type="protein sequence ID" value="ENSONIP00000070889.1"/>
    <property type="gene ID" value="ENSONIG00000016413.2"/>
</dbReference>
<evidence type="ECO:0000313" key="9">
    <source>
        <dbReference type="Proteomes" id="UP000005207"/>
    </source>
</evidence>
<dbReference type="SUPFAM" id="SSF49410">
    <property type="entry name" value="Alpha-macroglobulin receptor domain"/>
    <property type="match status" value="1"/>
</dbReference>
<organism evidence="8 9">
    <name type="scientific">Oreochromis niloticus</name>
    <name type="common">Nile tilapia</name>
    <name type="synonym">Tilapia nilotica</name>
    <dbReference type="NCBI Taxonomy" id="8128"/>
    <lineage>
        <taxon>Eukaryota</taxon>
        <taxon>Metazoa</taxon>
        <taxon>Chordata</taxon>
        <taxon>Craniata</taxon>
        <taxon>Vertebrata</taxon>
        <taxon>Euteleostomi</taxon>
        <taxon>Actinopterygii</taxon>
        <taxon>Neopterygii</taxon>
        <taxon>Teleostei</taxon>
        <taxon>Neoteleostei</taxon>
        <taxon>Acanthomorphata</taxon>
        <taxon>Ovalentaria</taxon>
        <taxon>Cichlomorphae</taxon>
        <taxon>Cichliformes</taxon>
        <taxon>Cichlidae</taxon>
        <taxon>African cichlids</taxon>
        <taxon>Pseudocrenilabrinae</taxon>
        <taxon>Oreochromini</taxon>
        <taxon>Oreochromis</taxon>
    </lineage>
</organism>
<evidence type="ECO:0000256" key="4">
    <source>
        <dbReference type="ARBA" id="ARBA00023157"/>
    </source>
</evidence>
<dbReference type="CDD" id="cd02896">
    <property type="entry name" value="complement_C3_C4_C5"/>
    <property type="match status" value="1"/>
</dbReference>
<evidence type="ECO:0000313" key="8">
    <source>
        <dbReference type="Ensembl" id="ENSONIP00000070889.1"/>
    </source>
</evidence>
<dbReference type="Pfam" id="PF07678">
    <property type="entry name" value="TED_complement"/>
    <property type="match status" value="1"/>
</dbReference>
<dbReference type="Gene3D" id="2.60.40.10">
    <property type="entry name" value="Immunoglobulins"/>
    <property type="match status" value="2"/>
</dbReference>
<dbReference type="InterPro" id="IPR013783">
    <property type="entry name" value="Ig-like_fold"/>
</dbReference>
<dbReference type="Pfam" id="PF17789">
    <property type="entry name" value="MG4"/>
    <property type="match status" value="1"/>
</dbReference>
<reference evidence="8" key="3">
    <citation type="submission" date="2025-09" db="UniProtKB">
        <authorList>
            <consortium name="Ensembl"/>
        </authorList>
    </citation>
    <scope>IDENTIFICATION</scope>
</reference>
<dbReference type="SUPFAM" id="SSF47686">
    <property type="entry name" value="Anaphylotoxins (complement system)"/>
    <property type="match status" value="1"/>
</dbReference>
<dbReference type="InterPro" id="IPR036595">
    <property type="entry name" value="A-macroglobulin_rcpt-bd_sf"/>
</dbReference>
<dbReference type="Pfam" id="PF17790">
    <property type="entry name" value="MG1"/>
    <property type="match status" value="1"/>
</dbReference>
<dbReference type="InterPro" id="IPR041425">
    <property type="entry name" value="C3/4/5_MG1"/>
</dbReference>
<dbReference type="GO" id="GO:0005615">
    <property type="term" value="C:extracellular space"/>
    <property type="evidence" value="ECO:0007669"/>
    <property type="project" value="InterPro"/>
</dbReference>
<feature type="chain" id="PRO_5025543904" description="Complement component c3a, duplicate 5" evidence="5">
    <location>
        <begin position="30"/>
        <end position="1607"/>
    </location>
</feature>
<dbReference type="InterPro" id="IPR050473">
    <property type="entry name" value="A2M/Complement_sys"/>
</dbReference>
<evidence type="ECO:0000256" key="3">
    <source>
        <dbReference type="ARBA" id="ARBA00022966"/>
    </source>
</evidence>
<dbReference type="SMART" id="SM01419">
    <property type="entry name" value="Thiol-ester_cl"/>
    <property type="match status" value="1"/>
</dbReference>
<feature type="signal peptide" evidence="5">
    <location>
        <begin position="1"/>
        <end position="29"/>
    </location>
</feature>
<dbReference type="CDD" id="cd00017">
    <property type="entry name" value="ANATO"/>
    <property type="match status" value="1"/>
</dbReference>
<evidence type="ECO:0000259" key="6">
    <source>
        <dbReference type="PROSITE" id="PS01178"/>
    </source>
</evidence>
<dbReference type="SUPFAM" id="SSF50242">
    <property type="entry name" value="TIMP-like"/>
    <property type="match status" value="1"/>
</dbReference>
<dbReference type="InterPro" id="IPR040839">
    <property type="entry name" value="MG4"/>
</dbReference>
<dbReference type="Pfam" id="PF01759">
    <property type="entry name" value="NTR"/>
    <property type="match status" value="1"/>
</dbReference>
<dbReference type="Gene3D" id="6.20.50.160">
    <property type="match status" value="1"/>
</dbReference>
<dbReference type="PROSITE" id="PS01178">
    <property type="entry name" value="ANAPHYLATOXIN_2"/>
    <property type="match status" value="1"/>
</dbReference>
<dbReference type="Proteomes" id="UP000005207">
    <property type="component" value="Linkage group LG6"/>
</dbReference>
<evidence type="ECO:0000256" key="2">
    <source>
        <dbReference type="ARBA" id="ARBA00022525"/>
    </source>
</evidence>